<dbReference type="Proteomes" id="UP000008066">
    <property type="component" value="Unassembled WGS sequence"/>
</dbReference>
<dbReference type="GeneID" id="18258205"/>
<sequence>MDSHTWRPLSALKQVLTFAGDVGCQTSAVTPNHWPRLPQVIAVKVCPLTIAIVFFNITLRVFEAFALISRRLETVSSLVERRQAELALGQTFRGVSESVFGKTATLLPKIAPAGSG</sequence>
<protein>
    <submittedName>
        <fullName evidence="2">Uncharacterized protein</fullName>
    </submittedName>
</protein>
<keyword evidence="1" id="KW-0472">Membrane</keyword>
<evidence type="ECO:0000313" key="3">
    <source>
        <dbReference type="Proteomes" id="UP000008066"/>
    </source>
</evidence>
<name>G0SAB4_CHATD</name>
<keyword evidence="3" id="KW-1185">Reference proteome</keyword>
<organism evidence="3">
    <name type="scientific">Chaetomium thermophilum (strain DSM 1495 / CBS 144.50 / IMI 039719)</name>
    <name type="common">Thermochaetoides thermophila</name>
    <dbReference type="NCBI Taxonomy" id="759272"/>
    <lineage>
        <taxon>Eukaryota</taxon>
        <taxon>Fungi</taxon>
        <taxon>Dikarya</taxon>
        <taxon>Ascomycota</taxon>
        <taxon>Pezizomycotina</taxon>
        <taxon>Sordariomycetes</taxon>
        <taxon>Sordariomycetidae</taxon>
        <taxon>Sordariales</taxon>
        <taxon>Chaetomiaceae</taxon>
        <taxon>Thermochaetoides</taxon>
    </lineage>
</organism>
<dbReference type="EMBL" id="GL988043">
    <property type="protein sequence ID" value="EGS19686.1"/>
    <property type="molecule type" value="Genomic_DNA"/>
</dbReference>
<accession>G0SAB4</accession>
<proteinExistence type="predicted"/>
<feature type="transmembrane region" description="Helical" evidence="1">
    <location>
        <begin position="41"/>
        <end position="62"/>
    </location>
</feature>
<evidence type="ECO:0000256" key="1">
    <source>
        <dbReference type="SAM" id="Phobius"/>
    </source>
</evidence>
<evidence type="ECO:0000313" key="2">
    <source>
        <dbReference type="EMBL" id="EGS19686.1"/>
    </source>
</evidence>
<dbReference type="AlphaFoldDB" id="G0SAB4"/>
<gene>
    <name evidence="2" type="ORF">CTHT_0041670</name>
</gene>
<keyword evidence="1" id="KW-0812">Transmembrane</keyword>
<reference evidence="2 3" key="1">
    <citation type="journal article" date="2011" name="Cell">
        <title>Insight into structure and assembly of the nuclear pore complex by utilizing the genome of a eukaryotic thermophile.</title>
        <authorList>
            <person name="Amlacher S."/>
            <person name="Sarges P."/>
            <person name="Flemming D."/>
            <person name="van Noort V."/>
            <person name="Kunze R."/>
            <person name="Devos D.P."/>
            <person name="Arumugam M."/>
            <person name="Bork P."/>
            <person name="Hurt E."/>
        </authorList>
    </citation>
    <scope>NUCLEOTIDE SEQUENCE [LARGE SCALE GENOMIC DNA]</scope>
    <source>
        <strain evidence="3">DSM 1495 / CBS 144.50 / IMI 039719</strain>
    </source>
</reference>
<dbReference type="KEGG" id="cthr:CTHT_0041670"/>
<dbReference type="HOGENOM" id="CLU_2096606_0_0_1"/>
<keyword evidence="1" id="KW-1133">Transmembrane helix</keyword>
<dbReference type="RefSeq" id="XP_006694571.1">
    <property type="nucleotide sequence ID" value="XM_006694508.1"/>
</dbReference>